<dbReference type="EMBL" id="VYSA01000005">
    <property type="protein sequence ID" value="KAA9105554.1"/>
    <property type="molecule type" value="Genomic_DNA"/>
</dbReference>
<name>A0A5J5IZS6_9MICO</name>
<evidence type="ECO:0000313" key="2">
    <source>
        <dbReference type="EMBL" id="KAA9105554.1"/>
    </source>
</evidence>
<sequence>MSHVIGIDIGGTKTHVALASADDATAVVREFAVPSSSWRGPLGDFAGDAAGLAGLLAEHFSPDLLRSAIVVGTHGCENTAQCHELERALAQHVPGPVMVVNDSELIAPAMREIGAIGLVVGTGSIATARDGAGELVTAGGWGWLLGDEGSASGLVREATRAVLAQIDDGEPLDALGHRLFAAFSARDGAELALAVSQAASAEEWGTYAPEVFAAADEGSALAARVIADGAEHLGLLVDRLLRRGVSGEVVVAGGSVIERQPRLQDALRAALEHVRPGLDLKILDRPPVEGAIALARRMLRLDPSTMHHQIGESPS</sequence>
<dbReference type="AlphaFoldDB" id="A0A5J5IZS6"/>
<dbReference type="InterPro" id="IPR052519">
    <property type="entry name" value="Euk-type_GlcNAc_Kinase"/>
</dbReference>
<dbReference type="Proteomes" id="UP000325827">
    <property type="component" value="Unassembled WGS sequence"/>
</dbReference>
<dbReference type="PANTHER" id="PTHR43190:SF3">
    <property type="entry name" value="N-ACETYL-D-GLUCOSAMINE KINASE"/>
    <property type="match status" value="1"/>
</dbReference>
<dbReference type="InterPro" id="IPR002731">
    <property type="entry name" value="ATPase_BadF"/>
</dbReference>
<comment type="caution">
    <text evidence="2">The sequence shown here is derived from an EMBL/GenBank/DDBJ whole genome shotgun (WGS) entry which is preliminary data.</text>
</comment>
<evidence type="ECO:0000259" key="1">
    <source>
        <dbReference type="Pfam" id="PF01869"/>
    </source>
</evidence>
<protein>
    <recommendedName>
        <fullName evidence="1">ATPase BadF/BadG/BcrA/BcrD type domain-containing protein</fullName>
    </recommendedName>
</protein>
<organism evidence="2 3">
    <name type="scientific">Microbacterium rhizomatis</name>
    <dbReference type="NCBI Taxonomy" id="1631477"/>
    <lineage>
        <taxon>Bacteria</taxon>
        <taxon>Bacillati</taxon>
        <taxon>Actinomycetota</taxon>
        <taxon>Actinomycetes</taxon>
        <taxon>Micrococcales</taxon>
        <taxon>Microbacteriaceae</taxon>
        <taxon>Microbacterium</taxon>
    </lineage>
</organism>
<proteinExistence type="predicted"/>
<reference evidence="3" key="1">
    <citation type="submission" date="2019-09" db="EMBL/GenBank/DDBJ databases">
        <title>Mumia zhuanghuii sp. nov. isolated from the intestinal contents of plateau pika (Ochotona curzoniae) in the Qinghai-Tibet plateau of China.</title>
        <authorList>
            <person name="Tian Z."/>
        </authorList>
    </citation>
    <scope>NUCLEOTIDE SEQUENCE [LARGE SCALE GENOMIC DNA]</scope>
    <source>
        <strain evidence="3">JCM 30598</strain>
    </source>
</reference>
<dbReference type="Pfam" id="PF01869">
    <property type="entry name" value="BcrAD_BadFG"/>
    <property type="match status" value="1"/>
</dbReference>
<dbReference type="InterPro" id="IPR043129">
    <property type="entry name" value="ATPase_NBD"/>
</dbReference>
<dbReference type="OrthoDB" id="8701357at2"/>
<dbReference type="SUPFAM" id="SSF53067">
    <property type="entry name" value="Actin-like ATPase domain"/>
    <property type="match status" value="2"/>
</dbReference>
<keyword evidence="3" id="KW-1185">Reference proteome</keyword>
<dbReference type="RefSeq" id="WP_150450286.1">
    <property type="nucleotide sequence ID" value="NZ_VYSA01000005.1"/>
</dbReference>
<dbReference type="Gene3D" id="3.30.420.40">
    <property type="match status" value="2"/>
</dbReference>
<dbReference type="PANTHER" id="PTHR43190">
    <property type="entry name" value="N-ACETYL-D-GLUCOSAMINE KINASE"/>
    <property type="match status" value="1"/>
</dbReference>
<evidence type="ECO:0000313" key="3">
    <source>
        <dbReference type="Proteomes" id="UP000325827"/>
    </source>
</evidence>
<gene>
    <name evidence="2" type="ORF">F6B43_17415</name>
</gene>
<accession>A0A5J5IZS6</accession>
<feature type="domain" description="ATPase BadF/BadG/BcrA/BcrD type" evidence="1">
    <location>
        <begin position="5"/>
        <end position="291"/>
    </location>
</feature>